<dbReference type="PANTHER" id="PTHR33098:SF117">
    <property type="entry name" value="COTTON FIBER (DUF761)"/>
    <property type="match status" value="1"/>
</dbReference>
<keyword evidence="2" id="KW-0472">Membrane</keyword>
<feature type="region of interest" description="Disordered" evidence="1">
    <location>
        <begin position="163"/>
        <end position="315"/>
    </location>
</feature>
<dbReference type="InterPro" id="IPR008480">
    <property type="entry name" value="DUF761_pln"/>
</dbReference>
<dbReference type="GeneID" id="115755645"/>
<gene>
    <name evidence="5" type="primary">LOC115755645</name>
</gene>
<feature type="compositionally biased region" description="Polar residues" evidence="1">
    <location>
        <begin position="178"/>
        <end position="192"/>
    </location>
</feature>
<keyword evidence="2" id="KW-0812">Transmembrane</keyword>
<accession>A0ABM3H1L0</accession>
<dbReference type="PANTHER" id="PTHR33098">
    <property type="entry name" value="COTTON FIBER (DUF761)"/>
    <property type="match status" value="1"/>
</dbReference>
<dbReference type="Proteomes" id="UP000827889">
    <property type="component" value="Chromosome 2"/>
</dbReference>
<dbReference type="Pfam" id="PF14364">
    <property type="entry name" value="DUF4408"/>
    <property type="match status" value="1"/>
</dbReference>
<dbReference type="InterPro" id="IPR025520">
    <property type="entry name" value="DUF4408"/>
</dbReference>
<evidence type="ECO:0000256" key="1">
    <source>
        <dbReference type="SAM" id="MobiDB-lite"/>
    </source>
</evidence>
<keyword evidence="2" id="KW-1133">Transmembrane helix</keyword>
<feature type="transmembrane region" description="Helical" evidence="2">
    <location>
        <begin position="62"/>
        <end position="79"/>
    </location>
</feature>
<feature type="domain" description="DUF4408" evidence="3">
    <location>
        <begin position="49"/>
        <end position="81"/>
    </location>
</feature>
<protein>
    <submittedName>
        <fullName evidence="5">Uncharacterized protein LOC115755645 isoform X1</fullName>
    </submittedName>
</protein>
<keyword evidence="4" id="KW-1185">Reference proteome</keyword>
<evidence type="ECO:0000256" key="2">
    <source>
        <dbReference type="SAM" id="Phobius"/>
    </source>
</evidence>
<organism evidence="4 5">
    <name type="scientific">Rhodamnia argentea</name>
    <dbReference type="NCBI Taxonomy" id="178133"/>
    <lineage>
        <taxon>Eukaryota</taxon>
        <taxon>Viridiplantae</taxon>
        <taxon>Streptophyta</taxon>
        <taxon>Embryophyta</taxon>
        <taxon>Tracheophyta</taxon>
        <taxon>Spermatophyta</taxon>
        <taxon>Magnoliopsida</taxon>
        <taxon>eudicotyledons</taxon>
        <taxon>Gunneridae</taxon>
        <taxon>Pentapetalae</taxon>
        <taxon>rosids</taxon>
        <taxon>malvids</taxon>
        <taxon>Myrtales</taxon>
        <taxon>Myrtaceae</taxon>
        <taxon>Myrtoideae</taxon>
        <taxon>Myrteae</taxon>
        <taxon>Australasian group</taxon>
        <taxon>Rhodamnia</taxon>
    </lineage>
</organism>
<evidence type="ECO:0000259" key="3">
    <source>
        <dbReference type="Pfam" id="PF14364"/>
    </source>
</evidence>
<name>A0ABM3H1L0_9MYRT</name>
<dbReference type="Pfam" id="PF05553">
    <property type="entry name" value="DUF761"/>
    <property type="match status" value="1"/>
</dbReference>
<reference evidence="5" key="2">
    <citation type="submission" date="2025-08" db="UniProtKB">
        <authorList>
            <consortium name="RefSeq"/>
        </authorList>
    </citation>
    <scope>IDENTIFICATION</scope>
    <source>
        <tissue evidence="5">Leaf</tissue>
    </source>
</reference>
<reference evidence="4" key="1">
    <citation type="submission" date="2025-05" db="UniProtKB">
        <authorList>
            <consortium name="RefSeq"/>
        </authorList>
    </citation>
    <scope>NUCLEOTIDE SEQUENCE [LARGE SCALE GENOMIC DNA]</scope>
</reference>
<sequence length="349" mass="38099">MAIFSSGSSATTWLLSLKVLLASTLVLSAAVLLNLSLPAITGFVTSELPSIYGLLLTWLRPPYLYILINCIIISIVASSKLQHKADDRVVPELAMAEYVAPPPEAVVRAPAEDLKVPGAVYGNVYDPRLVKLGVDAYGGADAGALEAEKVDDEAEKVDDKAVVAADGGDDPMVPESASPPQRNDSSDFSFLSPNEDRTEKPPVSSRFGHRKSAKSSPEVGRPLRVSRPKRNDTLESTWRTITDGRAMPLARHLKKSDTWDSHARRNDENSPPPQPKMKKAETFATGPGPTNVPASPSRGSVKLRREPSLGQEDLNRRVEAFIRKFNEQMRLQRQESLNQLQEMINRGAG</sequence>
<evidence type="ECO:0000313" key="4">
    <source>
        <dbReference type="Proteomes" id="UP000827889"/>
    </source>
</evidence>
<evidence type="ECO:0000313" key="5">
    <source>
        <dbReference type="RefSeq" id="XP_048130493.1"/>
    </source>
</evidence>
<feature type="compositionally biased region" description="Basic and acidic residues" evidence="1">
    <location>
        <begin position="255"/>
        <end position="268"/>
    </location>
</feature>
<dbReference type="RefSeq" id="XP_048130493.1">
    <property type="nucleotide sequence ID" value="XM_048274536.1"/>
</dbReference>
<proteinExistence type="predicted"/>
<feature type="compositionally biased region" description="Basic and acidic residues" evidence="1">
    <location>
        <begin position="303"/>
        <end position="315"/>
    </location>
</feature>